<organism evidence="2 3">
    <name type="scientific">Defluviitalea saccharophila</name>
    <dbReference type="NCBI Taxonomy" id="879970"/>
    <lineage>
        <taxon>Bacteria</taxon>
        <taxon>Bacillati</taxon>
        <taxon>Bacillota</taxon>
        <taxon>Clostridia</taxon>
        <taxon>Lachnospirales</taxon>
        <taxon>Defluviitaleaceae</taxon>
        <taxon>Defluviitalea</taxon>
    </lineage>
</organism>
<evidence type="ECO:0000313" key="3">
    <source>
        <dbReference type="Proteomes" id="UP001486565"/>
    </source>
</evidence>
<keyword evidence="1" id="KW-0175">Coiled coil</keyword>
<evidence type="ECO:0000313" key="2">
    <source>
        <dbReference type="EMBL" id="WZL70374.1"/>
    </source>
</evidence>
<reference evidence="2 3" key="1">
    <citation type="submission" date="2023-03" db="EMBL/GenBank/DDBJ databases">
        <title>Novel Species.</title>
        <authorList>
            <person name="Ma S."/>
        </authorList>
    </citation>
    <scope>NUCLEOTIDE SEQUENCE [LARGE SCALE GENOMIC DNA]</scope>
    <source>
        <strain evidence="2 3">LIND6LT2</strain>
    </source>
</reference>
<dbReference type="Proteomes" id="UP001486565">
    <property type="component" value="Chromosome"/>
</dbReference>
<dbReference type="RefSeq" id="WP_341877337.1">
    <property type="nucleotide sequence ID" value="NZ_CP121687.1"/>
</dbReference>
<name>A0ABZ2Y714_9FIRM</name>
<proteinExistence type="predicted"/>
<evidence type="ECO:0000256" key="1">
    <source>
        <dbReference type="SAM" id="Coils"/>
    </source>
</evidence>
<dbReference type="EMBL" id="CP121687">
    <property type="protein sequence ID" value="WZL70374.1"/>
    <property type="molecule type" value="Genomic_DNA"/>
</dbReference>
<gene>
    <name evidence="2" type="ORF">QBE51_02250</name>
</gene>
<keyword evidence="3" id="KW-1185">Reference proteome</keyword>
<accession>A0ABZ2Y714</accession>
<protein>
    <submittedName>
        <fullName evidence="2">ATPase</fullName>
    </submittedName>
</protein>
<feature type="coiled-coil region" evidence="1">
    <location>
        <begin position="67"/>
        <end position="108"/>
    </location>
</feature>
<sequence length="169" mass="19445">MDSILQLLDVMEDILDGSSTVPFTGKVMVDKDELLEIITDIRLKLPNEIKQSKWVIEERNKILIDAQKEAEGIMKEADERIAKLVDENEITKRAYEQAEEIIETAKQNSRQMRLGAIDYADEILSLVENNIKQTLEKIHKETSELENSLGQTINTIYENRQELKGNTQK</sequence>